<evidence type="ECO:0000256" key="2">
    <source>
        <dbReference type="SAM" id="SignalP"/>
    </source>
</evidence>
<evidence type="ECO:0000259" key="3">
    <source>
        <dbReference type="Pfam" id="PF17829"/>
    </source>
</evidence>
<dbReference type="InterPro" id="IPR041437">
    <property type="entry name" value="GH115_C"/>
</dbReference>
<name>A0A9D1ENS5_9FIRM</name>
<feature type="signal peptide" evidence="2">
    <location>
        <begin position="1"/>
        <end position="21"/>
    </location>
</feature>
<accession>A0A9D1ENS5</accession>
<feature type="region of interest" description="Disordered" evidence="1">
    <location>
        <begin position="422"/>
        <end position="449"/>
    </location>
</feature>
<sequence>MKKLLAAILAVAMLLPVMTYAAVATPDTSGETFIQTTVVYENEFDSDDGEAVKWKPRDNRTHDNSSIKITDGALVVEQTGSVGSTLWYERTLDEPLSGTVVVSFDMKITNSGDNPAFFIIRGKGGENIVQFDWRKSQIGFNMSSGWVGAVSAAENVYTNVKFVINTDAKTLDMYVDDKLISSGRAFRESAGEVASIQVGPYGGATQTIYLDNLTVAIQEEVEAGKQVYSNTFDSDDDISGWKLKGSNSTDKLSVTVDEGRMAIAQSDRVSGSSNWYIYDLGESSTKENTVTVTATMALDKALPTRLNAAFFFVYQGDKMIAQVDLRNSGKDYNTISLNDKVNDAGNYNYLEITDVTQPIDIKIVIDFESDTYDFYANDVLLYENTGFKDSGFDGSSVTRIGAGFQSGVSSATLYIDDISIIDGPVPPETEEPDDGDTEEPDPQTPVAASSNKSAKYVYLNEELHAMVVNRRFIASYHIIGDDGVCALCKGVVSSFEPDDTPAPENAVFCERFNTYDATDSWSLIKGADQKIKIAVRDGEAAITQTDAPGSSNWYVVDTPVTSSSIVAVEADISLGGEFSANYNAAFFIVYGTDSKMIAQVDYRLANGEHRISLNDHYEEKYVVVDDVTQMHNVKVVIDFDTDSYDFYVDDELLFAGLSFKDGSTANAVGQIGAGLQGAVKNMTMYVDNIVITEGGAMSSDGSSQADEARIEIDAADALDNSADAWTVTEGSDEWVSTDDGVSIQPDTKRKWENTSENLEGAPSLNYKIDVETEGAYYVYVNMSAPDADSDSYHVMVDGEYVYTHSVGDMSGDKVWKSAGKEIELSAGEHTITIVPREDGFVINKIVLTTDKNARFTDGTI</sequence>
<evidence type="ECO:0000313" key="5">
    <source>
        <dbReference type="Proteomes" id="UP000823982"/>
    </source>
</evidence>
<feature type="chain" id="PRO_5039204994" description="Gylcosyl hydrolase 115 C-terminal domain-containing protein" evidence="2">
    <location>
        <begin position="22"/>
        <end position="860"/>
    </location>
</feature>
<dbReference type="Gene3D" id="2.60.120.260">
    <property type="entry name" value="Galactose-binding domain-like"/>
    <property type="match status" value="1"/>
</dbReference>
<dbReference type="InterPro" id="IPR008979">
    <property type="entry name" value="Galactose-bd-like_sf"/>
</dbReference>
<keyword evidence="2" id="KW-0732">Signal</keyword>
<protein>
    <recommendedName>
        <fullName evidence="3">Gylcosyl hydrolase 115 C-terminal domain-containing protein</fullName>
    </recommendedName>
</protein>
<dbReference type="SUPFAM" id="SSF49785">
    <property type="entry name" value="Galactose-binding domain-like"/>
    <property type="match status" value="1"/>
</dbReference>
<proteinExistence type="predicted"/>
<feature type="domain" description="Gylcosyl hydrolase 115 C-terminal" evidence="3">
    <location>
        <begin position="720"/>
        <end position="850"/>
    </location>
</feature>
<organism evidence="4 5">
    <name type="scientific">Candidatus Faeciplasma gallinarum</name>
    <dbReference type="NCBI Taxonomy" id="2840799"/>
    <lineage>
        <taxon>Bacteria</taxon>
        <taxon>Bacillati</taxon>
        <taxon>Bacillota</taxon>
        <taxon>Clostridia</taxon>
        <taxon>Eubacteriales</taxon>
        <taxon>Oscillospiraceae</taxon>
        <taxon>Oscillospiraceae incertae sedis</taxon>
        <taxon>Candidatus Faeciplasma</taxon>
    </lineage>
</organism>
<gene>
    <name evidence="4" type="ORF">IAD01_03405</name>
</gene>
<feature type="compositionally biased region" description="Acidic residues" evidence="1">
    <location>
        <begin position="428"/>
        <end position="441"/>
    </location>
</feature>
<dbReference type="Proteomes" id="UP000823982">
    <property type="component" value="Unassembled WGS sequence"/>
</dbReference>
<dbReference type="AlphaFoldDB" id="A0A9D1ENS5"/>
<evidence type="ECO:0000313" key="4">
    <source>
        <dbReference type="EMBL" id="HIS24430.1"/>
    </source>
</evidence>
<dbReference type="Pfam" id="PF17829">
    <property type="entry name" value="GH115_C"/>
    <property type="match status" value="1"/>
</dbReference>
<reference evidence="4" key="2">
    <citation type="journal article" date="2021" name="PeerJ">
        <title>Extensive microbial diversity within the chicken gut microbiome revealed by metagenomics and culture.</title>
        <authorList>
            <person name="Gilroy R."/>
            <person name="Ravi A."/>
            <person name="Getino M."/>
            <person name="Pursley I."/>
            <person name="Horton D.L."/>
            <person name="Alikhan N.F."/>
            <person name="Baker D."/>
            <person name="Gharbi K."/>
            <person name="Hall N."/>
            <person name="Watson M."/>
            <person name="Adriaenssens E.M."/>
            <person name="Foster-Nyarko E."/>
            <person name="Jarju S."/>
            <person name="Secka A."/>
            <person name="Antonio M."/>
            <person name="Oren A."/>
            <person name="Chaudhuri R.R."/>
            <person name="La Ragione R."/>
            <person name="Hildebrand F."/>
            <person name="Pallen M.J."/>
        </authorList>
    </citation>
    <scope>NUCLEOTIDE SEQUENCE</scope>
    <source>
        <strain evidence="4">CHK157-1446</strain>
    </source>
</reference>
<reference evidence="4" key="1">
    <citation type="submission" date="2020-10" db="EMBL/GenBank/DDBJ databases">
        <authorList>
            <person name="Gilroy R."/>
        </authorList>
    </citation>
    <scope>NUCLEOTIDE SEQUENCE</scope>
    <source>
        <strain evidence="4">CHK157-1446</strain>
    </source>
</reference>
<evidence type="ECO:0000256" key="1">
    <source>
        <dbReference type="SAM" id="MobiDB-lite"/>
    </source>
</evidence>
<dbReference type="EMBL" id="DVIR01000032">
    <property type="protein sequence ID" value="HIS24430.1"/>
    <property type="molecule type" value="Genomic_DNA"/>
</dbReference>
<comment type="caution">
    <text evidence="4">The sequence shown here is derived from an EMBL/GenBank/DDBJ whole genome shotgun (WGS) entry which is preliminary data.</text>
</comment>